<feature type="transmembrane region" description="Helical" evidence="1">
    <location>
        <begin position="52"/>
        <end position="73"/>
    </location>
</feature>
<evidence type="ECO:0000256" key="1">
    <source>
        <dbReference type="SAM" id="Phobius"/>
    </source>
</evidence>
<sequence>MYFFHSQSTKEANIGEDIFNIAEKGAKKQKILFELSTDAFFTGQKLKMSKKLMGALIIVIAFQFVGFATPSLAQNSILEARAPENGMLLSNGALVTEREAELLQKGLVIIEKQPEIVAPKDNFSVATAAAQSEPVTIDSQASSNGQFVSWGVRTITSYNSEAGQTDDSPCITANGFNVCEHGIEDTIAANFLKFGTKVRMPALFGDRVFMVRDRMNERYSDRVDVWMVNKADSKAFGVRRAEIQVLIE</sequence>
<keyword evidence="1" id="KW-0812">Transmembrane</keyword>
<keyword evidence="1" id="KW-0472">Membrane</keyword>
<keyword evidence="1" id="KW-1133">Transmembrane helix</keyword>
<dbReference type="CDD" id="cd22784">
    <property type="entry name" value="DPBB_MltA_YuiC-like"/>
    <property type="match status" value="1"/>
</dbReference>
<accession>A0A1F5SMC5</accession>
<name>A0A1F5SMC5_9BACT</name>
<evidence type="ECO:0000313" key="2">
    <source>
        <dbReference type="EMBL" id="OGF27868.1"/>
    </source>
</evidence>
<protein>
    <recommendedName>
        <fullName evidence="4">3D domain-containing protein</fullName>
    </recommendedName>
</protein>
<dbReference type="Proteomes" id="UP000178925">
    <property type="component" value="Unassembled WGS sequence"/>
</dbReference>
<evidence type="ECO:0008006" key="4">
    <source>
        <dbReference type="Google" id="ProtNLM"/>
    </source>
</evidence>
<gene>
    <name evidence="2" type="ORF">A2242_01210</name>
</gene>
<comment type="caution">
    <text evidence="2">The sequence shown here is derived from an EMBL/GenBank/DDBJ whole genome shotgun (WGS) entry which is preliminary data.</text>
</comment>
<dbReference type="EMBL" id="MFGC01000022">
    <property type="protein sequence ID" value="OGF27868.1"/>
    <property type="molecule type" value="Genomic_DNA"/>
</dbReference>
<proteinExistence type="predicted"/>
<dbReference type="AlphaFoldDB" id="A0A1F5SMC5"/>
<reference evidence="2 3" key="1">
    <citation type="journal article" date="2016" name="Nat. Commun.">
        <title>Thousands of microbial genomes shed light on interconnected biogeochemical processes in an aquifer system.</title>
        <authorList>
            <person name="Anantharaman K."/>
            <person name="Brown C.T."/>
            <person name="Hug L.A."/>
            <person name="Sharon I."/>
            <person name="Castelle C.J."/>
            <person name="Probst A.J."/>
            <person name="Thomas B.C."/>
            <person name="Singh A."/>
            <person name="Wilkins M.J."/>
            <person name="Karaoz U."/>
            <person name="Brodie E.L."/>
            <person name="Williams K.H."/>
            <person name="Hubbard S.S."/>
            <person name="Banfield J.F."/>
        </authorList>
    </citation>
    <scope>NUCLEOTIDE SEQUENCE [LARGE SCALE GENOMIC DNA]</scope>
</reference>
<evidence type="ECO:0000313" key="3">
    <source>
        <dbReference type="Proteomes" id="UP000178925"/>
    </source>
</evidence>
<organism evidence="2 3">
    <name type="scientific">Candidatus Falkowbacteria bacterium RIFOXYA2_FULL_47_9</name>
    <dbReference type="NCBI Taxonomy" id="1797995"/>
    <lineage>
        <taxon>Bacteria</taxon>
        <taxon>Candidatus Falkowiibacteriota</taxon>
    </lineage>
</organism>